<dbReference type="GO" id="GO:0004519">
    <property type="term" value="F:endonuclease activity"/>
    <property type="evidence" value="ECO:0007669"/>
    <property type="project" value="UniProtKB-KW"/>
</dbReference>
<name>A0A261FI42_9BIFI</name>
<gene>
    <name evidence="2" type="ORF">BTIS_0459</name>
</gene>
<feature type="domain" description="Xylose isomerase-like TIM barrel" evidence="1">
    <location>
        <begin position="92"/>
        <end position="240"/>
    </location>
</feature>
<dbReference type="InterPro" id="IPR013022">
    <property type="entry name" value="Xyl_isomerase-like_TIM-brl"/>
</dbReference>
<dbReference type="SUPFAM" id="SSF51658">
    <property type="entry name" value="Xylose isomerase-like"/>
    <property type="match status" value="1"/>
</dbReference>
<keyword evidence="2" id="KW-0540">Nuclease</keyword>
<comment type="caution">
    <text evidence="2">The sequence shown here is derived from an EMBL/GenBank/DDBJ whole genome shotgun (WGS) entry which is preliminary data.</text>
</comment>
<dbReference type="EMBL" id="MWWV01000003">
    <property type="protein sequence ID" value="OZG58738.1"/>
    <property type="molecule type" value="Genomic_DNA"/>
</dbReference>
<sequence length="258" mass="27472">MTAQTTSAATQTHTIGINTLVYLTDLTNSVPQSELLPRIADLGITLAEVRREYIADDTEFDRIAAAAKAGGLALFYSVPEIITANGVANPALQQYFTEAKRMGATNVKLNQGDVKDVAADVLHGIDALAAEYGVTVTIENDQTPENGTLDCTRASLANVAAAGSAIGYTFDLGNWFWRGEDPAAAFAELKDSVSVFHLKNVNGATERDELATTMLENGVIDWKTLLSQLPADVPVFLEFPIDAANVAAQVEQVRAALA</sequence>
<proteinExistence type="predicted"/>
<dbReference type="PANTHER" id="PTHR12110">
    <property type="entry name" value="HYDROXYPYRUVATE ISOMERASE"/>
    <property type="match status" value="1"/>
</dbReference>
<keyword evidence="3" id="KW-1185">Reference proteome</keyword>
<evidence type="ECO:0000259" key="1">
    <source>
        <dbReference type="Pfam" id="PF01261"/>
    </source>
</evidence>
<dbReference type="Gene3D" id="3.20.20.150">
    <property type="entry name" value="Divalent-metal-dependent TIM barrel enzymes"/>
    <property type="match status" value="1"/>
</dbReference>
<keyword evidence="2" id="KW-0378">Hydrolase</keyword>
<dbReference type="InterPro" id="IPR050312">
    <property type="entry name" value="IolE/XylAMocC-like"/>
</dbReference>
<dbReference type="Pfam" id="PF01261">
    <property type="entry name" value="AP_endonuc_2"/>
    <property type="match status" value="1"/>
</dbReference>
<dbReference type="Proteomes" id="UP000216444">
    <property type="component" value="Unassembled WGS sequence"/>
</dbReference>
<accession>A0A261FI42</accession>
<evidence type="ECO:0000313" key="2">
    <source>
        <dbReference type="EMBL" id="OZG58738.1"/>
    </source>
</evidence>
<protein>
    <submittedName>
        <fullName evidence="2">AP endonuclease</fullName>
    </submittedName>
</protein>
<keyword evidence="2" id="KW-0255">Endonuclease</keyword>
<reference evidence="2 3" key="1">
    <citation type="journal article" date="2017" name="BMC Genomics">
        <title>Comparative genomic and phylogenomic analyses of the Bifidobacteriaceae family.</title>
        <authorList>
            <person name="Lugli G.A."/>
            <person name="Milani C."/>
            <person name="Turroni F."/>
            <person name="Duranti S."/>
            <person name="Mancabelli L."/>
            <person name="Mangifesta M."/>
            <person name="Ferrario C."/>
            <person name="Modesto M."/>
            <person name="Mattarelli P."/>
            <person name="Jiri K."/>
            <person name="van Sinderen D."/>
            <person name="Ventura M."/>
        </authorList>
    </citation>
    <scope>NUCLEOTIDE SEQUENCE [LARGE SCALE GENOMIC DNA]</scope>
    <source>
        <strain evidence="2 3">DSM 100201</strain>
    </source>
</reference>
<dbReference type="AlphaFoldDB" id="A0A261FI42"/>
<organism evidence="2 3">
    <name type="scientific">Bifidobacterium tissieri</name>
    <dbReference type="NCBI Taxonomy" id="1630162"/>
    <lineage>
        <taxon>Bacteria</taxon>
        <taxon>Bacillati</taxon>
        <taxon>Actinomycetota</taxon>
        <taxon>Actinomycetes</taxon>
        <taxon>Bifidobacteriales</taxon>
        <taxon>Bifidobacteriaceae</taxon>
        <taxon>Bifidobacterium</taxon>
    </lineage>
</organism>
<evidence type="ECO:0000313" key="3">
    <source>
        <dbReference type="Proteomes" id="UP000216444"/>
    </source>
</evidence>
<dbReference type="PANTHER" id="PTHR12110:SF41">
    <property type="entry name" value="INOSOSE DEHYDRATASE"/>
    <property type="match status" value="1"/>
</dbReference>
<dbReference type="RefSeq" id="WP_094662283.1">
    <property type="nucleotide sequence ID" value="NZ_MWWV01000003.1"/>
</dbReference>
<dbReference type="InterPro" id="IPR036237">
    <property type="entry name" value="Xyl_isomerase-like_sf"/>
</dbReference>